<dbReference type="AlphaFoldDB" id="A0A3Q0KTW3"/>
<dbReference type="FunFam" id="1.10.238.10:FF:000001">
    <property type="entry name" value="Calmodulin 1"/>
    <property type="match status" value="1"/>
</dbReference>
<dbReference type="PROSITE" id="PS50222">
    <property type="entry name" value="EF_HAND_2"/>
    <property type="match status" value="2"/>
</dbReference>
<dbReference type="InterPro" id="IPR011992">
    <property type="entry name" value="EF-hand-dom_pair"/>
</dbReference>
<reference evidence="2" key="1">
    <citation type="journal article" date="2012" name="PLoS Negl. Trop. Dis.">
        <title>A systematically improved high quality genome and transcriptome of the human blood fluke Schistosoma mansoni.</title>
        <authorList>
            <person name="Protasio A.V."/>
            <person name="Tsai I.J."/>
            <person name="Babbage A."/>
            <person name="Nichol S."/>
            <person name="Hunt M."/>
            <person name="Aslett M.A."/>
            <person name="De Silva N."/>
            <person name="Velarde G.S."/>
            <person name="Anderson T.J."/>
            <person name="Clark R.C."/>
            <person name="Davidson C."/>
            <person name="Dillon G.P."/>
            <person name="Holroyd N.E."/>
            <person name="LoVerde P.T."/>
            <person name="Lloyd C."/>
            <person name="McQuillan J."/>
            <person name="Oliveira G."/>
            <person name="Otto T.D."/>
            <person name="Parker-Manuel S.J."/>
            <person name="Quail M.A."/>
            <person name="Wilson R.A."/>
            <person name="Zerlotini A."/>
            <person name="Dunne D.W."/>
            <person name="Berriman M."/>
        </authorList>
    </citation>
    <scope>NUCLEOTIDE SEQUENCE [LARGE SCALE GENOMIC DNA]</scope>
    <source>
        <strain evidence="2">Puerto Rican</strain>
    </source>
</reference>
<evidence type="ECO:0000313" key="2">
    <source>
        <dbReference type="Proteomes" id="UP000008854"/>
    </source>
</evidence>
<dbReference type="PANTHER" id="PTHR46763:SF1">
    <property type="entry name" value="DYNEIN REGULATORY COMPLEX PROTEIN 8"/>
    <property type="match status" value="1"/>
</dbReference>
<dbReference type="FunCoup" id="A0A3Q0KTW3">
    <property type="interactions" value="111"/>
</dbReference>
<dbReference type="WBParaSite" id="Smp_180430.1">
    <property type="protein sequence ID" value="Smp_180430.1"/>
    <property type="gene ID" value="Smp_180430"/>
</dbReference>
<feature type="domain" description="EF-hand" evidence="1">
    <location>
        <begin position="92"/>
        <end position="127"/>
    </location>
</feature>
<accession>A0A3Q0KTW3</accession>
<dbReference type="ExpressionAtlas" id="A0A3Q0KTW3">
    <property type="expression patterns" value="baseline"/>
</dbReference>
<dbReference type="GO" id="GO:0005509">
    <property type="term" value="F:calcium ion binding"/>
    <property type="evidence" value="ECO:0007669"/>
    <property type="project" value="InterPro"/>
</dbReference>
<reference evidence="3" key="2">
    <citation type="submission" date="2018-12" db="UniProtKB">
        <authorList>
            <consortium name="WormBaseParasite"/>
        </authorList>
    </citation>
    <scope>IDENTIFICATION</scope>
    <source>
        <strain evidence="3">Puerto Rican</strain>
    </source>
</reference>
<dbReference type="InParanoid" id="A0A3Q0KTW3"/>
<evidence type="ECO:0000259" key="1">
    <source>
        <dbReference type="PROSITE" id="PS50222"/>
    </source>
</evidence>
<name>A0A3Q0KTW3_SCHMA</name>
<dbReference type="Proteomes" id="UP000008854">
    <property type="component" value="Unassembled WGS sequence"/>
</dbReference>
<dbReference type="SUPFAM" id="SSF47473">
    <property type="entry name" value="EF-hand"/>
    <property type="match status" value="1"/>
</dbReference>
<dbReference type="PANTHER" id="PTHR46763">
    <property type="entry name" value="DYNEIN REGULATORY COMPLEX PROTEIN 8"/>
    <property type="match status" value="1"/>
</dbReference>
<dbReference type="InterPro" id="IPR002048">
    <property type="entry name" value="EF_hand_dom"/>
</dbReference>
<protein>
    <submittedName>
        <fullName evidence="3">EF-hand domain-containing protein</fullName>
    </submittedName>
</protein>
<dbReference type="SMART" id="SM00054">
    <property type="entry name" value="EFh"/>
    <property type="match status" value="2"/>
</dbReference>
<keyword evidence="2" id="KW-1185">Reference proteome</keyword>
<dbReference type="STRING" id="6183.A0A3Q0KTW3"/>
<feature type="domain" description="EF-hand" evidence="1">
    <location>
        <begin position="14"/>
        <end position="49"/>
    </location>
</feature>
<proteinExistence type="predicted"/>
<sequence length="165" mass="18866">MAQPGTEDNFQNSDLEVRIREIFDLFDHERNKTIDFRELGTVIRALGGVPTEAEVISLVRELENDPPNGYINYEKFLPAMMQAMEQKRFEPAPEEELLKAFLILDSEKKGFLSAEALESYMVSSGEPFTKEEIEEMLAAATDLSKGKIMYRDFVIQLSTFNDKDT</sequence>
<dbReference type="Pfam" id="PF13499">
    <property type="entry name" value="EF-hand_7"/>
    <property type="match status" value="2"/>
</dbReference>
<evidence type="ECO:0000313" key="3">
    <source>
        <dbReference type="WBParaSite" id="Smp_180430.1"/>
    </source>
</evidence>
<organism evidence="2 3">
    <name type="scientific">Schistosoma mansoni</name>
    <name type="common">Blood fluke</name>
    <dbReference type="NCBI Taxonomy" id="6183"/>
    <lineage>
        <taxon>Eukaryota</taxon>
        <taxon>Metazoa</taxon>
        <taxon>Spiralia</taxon>
        <taxon>Lophotrochozoa</taxon>
        <taxon>Platyhelminthes</taxon>
        <taxon>Trematoda</taxon>
        <taxon>Digenea</taxon>
        <taxon>Strigeidida</taxon>
        <taxon>Schistosomatoidea</taxon>
        <taxon>Schistosomatidae</taxon>
        <taxon>Schistosoma</taxon>
    </lineage>
</organism>
<dbReference type="Gene3D" id="1.10.238.10">
    <property type="entry name" value="EF-hand"/>
    <property type="match status" value="2"/>
</dbReference>